<proteinExistence type="predicted"/>
<dbReference type="Proteomes" id="UP000078561">
    <property type="component" value="Unassembled WGS sequence"/>
</dbReference>
<dbReference type="OrthoDB" id="10249920at2759"/>
<accession>A0A163J1G2</accession>
<dbReference type="AlphaFoldDB" id="A0A163J1G2"/>
<dbReference type="CDD" id="cd18888">
    <property type="entry name" value="NUDIX_ADPRase_Nudt5"/>
    <property type="match status" value="1"/>
</dbReference>
<evidence type="ECO:0000256" key="1">
    <source>
        <dbReference type="ARBA" id="ARBA00022801"/>
    </source>
</evidence>
<dbReference type="InterPro" id="IPR020084">
    <property type="entry name" value="NUDIX_hydrolase_CS"/>
</dbReference>
<dbReference type="STRING" id="4829.A0A163J1G2"/>
<reference evidence="3" key="1">
    <citation type="submission" date="2016-04" db="EMBL/GenBank/DDBJ databases">
        <authorList>
            <person name="Evans L.H."/>
            <person name="Alamgir A."/>
            <person name="Owens N."/>
            <person name="Weber N.D."/>
            <person name="Virtaneva K."/>
            <person name="Barbian K."/>
            <person name="Babar A."/>
            <person name="Rosenke K."/>
        </authorList>
    </citation>
    <scope>NUCLEOTIDE SEQUENCE [LARGE SCALE GENOMIC DNA]</scope>
    <source>
        <strain evidence="3">CBS 101.48</strain>
    </source>
</reference>
<evidence type="ECO:0000313" key="3">
    <source>
        <dbReference type="EMBL" id="SAL96575.1"/>
    </source>
</evidence>
<dbReference type="GO" id="GO:0019693">
    <property type="term" value="P:ribose phosphate metabolic process"/>
    <property type="evidence" value="ECO:0007669"/>
    <property type="project" value="TreeGrafter"/>
</dbReference>
<dbReference type="FunCoup" id="A0A163J1G2">
    <property type="interactions" value="633"/>
</dbReference>
<organism evidence="3">
    <name type="scientific">Absidia glauca</name>
    <name type="common">Pin mould</name>
    <dbReference type="NCBI Taxonomy" id="4829"/>
    <lineage>
        <taxon>Eukaryota</taxon>
        <taxon>Fungi</taxon>
        <taxon>Fungi incertae sedis</taxon>
        <taxon>Mucoromycota</taxon>
        <taxon>Mucoromycotina</taxon>
        <taxon>Mucoromycetes</taxon>
        <taxon>Mucorales</taxon>
        <taxon>Cunninghamellaceae</taxon>
        <taxon>Absidia</taxon>
    </lineage>
</organism>
<dbReference type="OMA" id="AKLYHWA"/>
<dbReference type="InterPro" id="IPR000086">
    <property type="entry name" value="NUDIX_hydrolase_dom"/>
</dbReference>
<name>A0A163J1G2_ABSGL</name>
<evidence type="ECO:0000259" key="2">
    <source>
        <dbReference type="PROSITE" id="PS51462"/>
    </source>
</evidence>
<dbReference type="PROSITE" id="PS00893">
    <property type="entry name" value="NUDIX_BOX"/>
    <property type="match status" value="1"/>
</dbReference>
<gene>
    <name evidence="3" type="primary">ABSGL_01991.1 scaffold 2596</name>
</gene>
<dbReference type="InterPro" id="IPR015797">
    <property type="entry name" value="NUDIX_hydrolase-like_dom_sf"/>
</dbReference>
<dbReference type="PROSITE" id="PS51462">
    <property type="entry name" value="NUDIX"/>
    <property type="match status" value="1"/>
</dbReference>
<dbReference type="GO" id="GO:0006753">
    <property type="term" value="P:nucleoside phosphate metabolic process"/>
    <property type="evidence" value="ECO:0007669"/>
    <property type="project" value="TreeGrafter"/>
</dbReference>
<dbReference type="Pfam" id="PF00293">
    <property type="entry name" value="NUDIX"/>
    <property type="match status" value="1"/>
</dbReference>
<keyword evidence="4" id="KW-1185">Reference proteome</keyword>
<sequence>MLSSPLVDIKTTEPVILGQGQWITLEQLHYFDINGVKRPWERCVRKNTAAPLADAVDIYAILKSDEGSHLLLVVQYRPAIEKYAIEFPSGLIDIQETPLDAACRELREETGYQVEKDAIRLSTRSVCYEPGLTNSTCYVAHVSIDTTSITTPPIPEREQDEWSLQNLILPINNLMTHLTELQDKHNLIIDSRVYAFAAGLDLVGFIWLLSTPIPPL</sequence>
<dbReference type="GO" id="GO:0016787">
    <property type="term" value="F:hydrolase activity"/>
    <property type="evidence" value="ECO:0007669"/>
    <property type="project" value="UniProtKB-KW"/>
</dbReference>
<dbReference type="SUPFAM" id="SSF55811">
    <property type="entry name" value="Nudix"/>
    <property type="match status" value="1"/>
</dbReference>
<dbReference type="InParanoid" id="A0A163J1G2"/>
<keyword evidence="1" id="KW-0378">Hydrolase</keyword>
<dbReference type="EMBL" id="LT551165">
    <property type="protein sequence ID" value="SAL96575.1"/>
    <property type="molecule type" value="Genomic_DNA"/>
</dbReference>
<dbReference type="Gene3D" id="3.90.79.10">
    <property type="entry name" value="Nucleoside Triphosphate Pyrophosphohydrolase"/>
    <property type="match status" value="1"/>
</dbReference>
<dbReference type="PANTHER" id="PTHR11839">
    <property type="entry name" value="UDP/ADP-SUGAR PYROPHOSPHATASE"/>
    <property type="match status" value="1"/>
</dbReference>
<evidence type="ECO:0000313" key="4">
    <source>
        <dbReference type="Proteomes" id="UP000078561"/>
    </source>
</evidence>
<protein>
    <recommendedName>
        <fullName evidence="2">Nudix hydrolase domain-containing protein</fullName>
    </recommendedName>
</protein>
<feature type="domain" description="Nudix hydrolase" evidence="2">
    <location>
        <begin position="51"/>
        <end position="195"/>
    </location>
</feature>
<dbReference type="PANTHER" id="PTHR11839:SF1">
    <property type="entry name" value="ADP-SUGAR PYROPHOSPHATASE"/>
    <property type="match status" value="1"/>
</dbReference>